<comment type="caution">
    <text evidence="1">The sequence shown here is derived from an EMBL/GenBank/DDBJ whole genome shotgun (WGS) entry which is preliminary data.</text>
</comment>
<name>A0A4Y3HUK1_9VIBR</name>
<accession>A0A4Y3HUK1</accession>
<keyword evidence="2" id="KW-1185">Reference proteome</keyword>
<gene>
    <name evidence="1" type="ORF">VIN01S_16370</name>
</gene>
<dbReference type="EMBL" id="BJLF01000006">
    <property type="protein sequence ID" value="GEA50833.1"/>
    <property type="molecule type" value="Genomic_DNA"/>
</dbReference>
<evidence type="ECO:0000313" key="2">
    <source>
        <dbReference type="Proteomes" id="UP000318717"/>
    </source>
</evidence>
<organism evidence="1 2">
    <name type="scientific">Vibrio inusitatus NBRC 102082</name>
    <dbReference type="NCBI Taxonomy" id="1219070"/>
    <lineage>
        <taxon>Bacteria</taxon>
        <taxon>Pseudomonadati</taxon>
        <taxon>Pseudomonadota</taxon>
        <taxon>Gammaproteobacteria</taxon>
        <taxon>Vibrionales</taxon>
        <taxon>Vibrionaceae</taxon>
        <taxon>Vibrio</taxon>
    </lineage>
</organism>
<evidence type="ECO:0000313" key="1">
    <source>
        <dbReference type="EMBL" id="GEA50833.1"/>
    </source>
</evidence>
<proteinExistence type="predicted"/>
<dbReference type="AlphaFoldDB" id="A0A4Y3HUK1"/>
<dbReference type="Proteomes" id="UP000318717">
    <property type="component" value="Unassembled WGS sequence"/>
</dbReference>
<protein>
    <submittedName>
        <fullName evidence="1">Uncharacterized protein</fullName>
    </submittedName>
</protein>
<sequence length="54" mass="6177">MVEPKLVENAITINFEAQCFMLFNNGIGLYVDGHVGIRNDRSYDWRLGLGVRFS</sequence>
<reference evidence="1 2" key="1">
    <citation type="submission" date="2019-06" db="EMBL/GenBank/DDBJ databases">
        <title>Whole genome shotgun sequence of Vibrio inusitatus NBRC 102082.</title>
        <authorList>
            <person name="Hosoyama A."/>
            <person name="Uohara A."/>
            <person name="Ohji S."/>
            <person name="Ichikawa N."/>
        </authorList>
    </citation>
    <scope>NUCLEOTIDE SEQUENCE [LARGE SCALE GENOMIC DNA]</scope>
    <source>
        <strain evidence="1 2">NBRC 102082</strain>
    </source>
</reference>